<dbReference type="GO" id="GO:0003924">
    <property type="term" value="F:GTPase activity"/>
    <property type="evidence" value="ECO:0007669"/>
    <property type="project" value="TreeGrafter"/>
</dbReference>
<dbReference type="InParanoid" id="S7W7P7"/>
<name>S7W7P7_SPRLO</name>
<dbReference type="EC" id="3.6.5.-" evidence="5"/>
<dbReference type="GO" id="GO:0005634">
    <property type="term" value="C:nucleus"/>
    <property type="evidence" value="ECO:0007669"/>
    <property type="project" value="UniProtKB-SubCell"/>
</dbReference>
<dbReference type="SUPFAM" id="SSF52540">
    <property type="entry name" value="P-loop containing nucleoside triphosphate hydrolases"/>
    <property type="match status" value="1"/>
</dbReference>
<dbReference type="VEuPathDB" id="MicrosporidiaDB:SLOPH_1527"/>
<protein>
    <recommendedName>
        <fullName evidence="5">GPN-loop GTPase</fullName>
        <ecNumber evidence="5">3.6.5.-</ecNumber>
    </recommendedName>
</protein>
<dbReference type="Proteomes" id="UP000014978">
    <property type="component" value="Unassembled WGS sequence"/>
</dbReference>
<evidence type="ECO:0000256" key="1">
    <source>
        <dbReference type="ARBA" id="ARBA00005290"/>
    </source>
</evidence>
<dbReference type="OrthoDB" id="5839at2759"/>
<feature type="non-terminal residue" evidence="6">
    <location>
        <position position="180"/>
    </location>
</feature>
<comment type="subcellular location">
    <subcellularLocation>
        <location evidence="5">Cytoplasm</location>
    </subcellularLocation>
    <subcellularLocation>
        <location evidence="5">Nucleus</location>
    </subcellularLocation>
</comment>
<keyword evidence="4 5" id="KW-0342">GTP-binding</keyword>
<sequence length="180" mass="20840">MNTALIIFGPAGSGKSTFCFHYKEYLTNYKRNILTVNLDPMNILNNTELTYDIDIREYINDCIDSYESYITGECNNNGINDGNNTVINTNTTNTTSNINDTYPIYNNYHYNILSSIDRYGPNGGLFLYFKIIKNLIIDQKILDNYPNDLIIDFPGQIELFLHNEDVRDIINYIKHNYNTV</sequence>
<dbReference type="HOGENOM" id="CLU_1499872_0_0_1"/>
<keyword evidence="5" id="KW-0963">Cytoplasm</keyword>
<gene>
    <name evidence="6" type="ORF">SLOPH_1527</name>
</gene>
<comment type="function">
    <text evidence="5">Small GTPase required for proper nuclear import of RNA polymerase II (RNAPII). May act at an RNAP assembly step prior to nuclear import.</text>
</comment>
<keyword evidence="2 5" id="KW-0547">Nucleotide-binding</keyword>
<proteinExistence type="inferred from homology"/>
<evidence type="ECO:0000313" key="7">
    <source>
        <dbReference type="Proteomes" id="UP000014978"/>
    </source>
</evidence>
<dbReference type="Pfam" id="PF03029">
    <property type="entry name" value="ATP_bind_1"/>
    <property type="match status" value="2"/>
</dbReference>
<comment type="subunit">
    <text evidence="5">Binds to RNA polymerase II.</text>
</comment>
<dbReference type="GO" id="GO:0005525">
    <property type="term" value="F:GTP binding"/>
    <property type="evidence" value="ECO:0007669"/>
    <property type="project" value="UniProtKB-KW"/>
</dbReference>
<evidence type="ECO:0000313" key="6">
    <source>
        <dbReference type="EMBL" id="EPR77727.1"/>
    </source>
</evidence>
<keyword evidence="3 5" id="KW-0378">Hydrolase</keyword>
<dbReference type="GO" id="GO:0005737">
    <property type="term" value="C:cytoplasm"/>
    <property type="evidence" value="ECO:0007669"/>
    <property type="project" value="UniProtKB-SubCell"/>
</dbReference>
<dbReference type="AlphaFoldDB" id="S7W7P7"/>
<organism evidence="6 7">
    <name type="scientific">Spraguea lophii (strain 42_110)</name>
    <name type="common">Microsporidian parasite</name>
    <dbReference type="NCBI Taxonomy" id="1358809"/>
    <lineage>
        <taxon>Eukaryota</taxon>
        <taxon>Fungi</taxon>
        <taxon>Fungi incertae sedis</taxon>
        <taxon>Microsporidia</taxon>
        <taxon>Spragueidae</taxon>
        <taxon>Spraguea</taxon>
    </lineage>
</organism>
<accession>S7W7P7</accession>
<keyword evidence="7" id="KW-1185">Reference proteome</keyword>
<dbReference type="PANTHER" id="PTHR21231:SF8">
    <property type="entry name" value="GPN-LOOP GTPASE 1"/>
    <property type="match status" value="1"/>
</dbReference>
<comment type="similarity">
    <text evidence="1 5">Belongs to the GPN-loop GTPase family.</text>
</comment>
<evidence type="ECO:0000256" key="3">
    <source>
        <dbReference type="ARBA" id="ARBA00022801"/>
    </source>
</evidence>
<evidence type="ECO:0000256" key="4">
    <source>
        <dbReference type="ARBA" id="ARBA00023134"/>
    </source>
</evidence>
<dbReference type="InterPro" id="IPR027417">
    <property type="entry name" value="P-loop_NTPase"/>
</dbReference>
<dbReference type="PANTHER" id="PTHR21231">
    <property type="entry name" value="XPA-BINDING PROTEIN 1-RELATED"/>
    <property type="match status" value="1"/>
</dbReference>
<comment type="caution">
    <text evidence="6">The sequence shown here is derived from an EMBL/GenBank/DDBJ whole genome shotgun (WGS) entry which is preliminary data.</text>
</comment>
<dbReference type="STRING" id="1358809.S7W7P7"/>
<dbReference type="EMBL" id="ATCN01001322">
    <property type="protein sequence ID" value="EPR77727.1"/>
    <property type="molecule type" value="Genomic_DNA"/>
</dbReference>
<evidence type="ECO:0000256" key="2">
    <source>
        <dbReference type="ARBA" id="ARBA00022741"/>
    </source>
</evidence>
<reference evidence="7" key="1">
    <citation type="journal article" date="2013" name="PLoS Genet.">
        <title>The genome of Spraguea lophii and the basis of host-microsporidian interactions.</title>
        <authorList>
            <person name="Campbell S.E."/>
            <person name="Williams T.A."/>
            <person name="Yousuf A."/>
            <person name="Soanes D.M."/>
            <person name="Paszkiewicz K.H."/>
            <person name="Williams B.A.P."/>
        </authorList>
    </citation>
    <scope>NUCLEOTIDE SEQUENCE [LARGE SCALE GENOMIC DNA]</scope>
    <source>
        <strain evidence="7">42_110</strain>
    </source>
</reference>
<dbReference type="Gene3D" id="3.40.50.300">
    <property type="entry name" value="P-loop containing nucleotide triphosphate hydrolases"/>
    <property type="match status" value="2"/>
</dbReference>
<dbReference type="InterPro" id="IPR004130">
    <property type="entry name" value="Gpn"/>
</dbReference>
<evidence type="ECO:0000256" key="5">
    <source>
        <dbReference type="RuleBase" id="RU365059"/>
    </source>
</evidence>